<evidence type="ECO:0000313" key="2">
    <source>
        <dbReference type="EMBL" id="PWJ75763.1"/>
    </source>
</evidence>
<accession>A0A316BQ78</accession>
<proteinExistence type="predicted"/>
<dbReference type="AlphaFoldDB" id="A0A316BQ78"/>
<dbReference type="STRING" id="1192868.GCA_000304395_01596"/>
<evidence type="ECO:0000256" key="1">
    <source>
        <dbReference type="SAM" id="MobiDB-lite"/>
    </source>
</evidence>
<keyword evidence="3" id="KW-1185">Reference proteome</keyword>
<evidence type="ECO:0000313" key="3">
    <source>
        <dbReference type="Proteomes" id="UP000245396"/>
    </source>
</evidence>
<feature type="region of interest" description="Disordered" evidence="1">
    <location>
        <begin position="49"/>
        <end position="74"/>
    </location>
</feature>
<dbReference type="RefSeq" id="WP_146201540.1">
    <property type="nucleotide sequence ID" value="NZ_QGGG01000020.1"/>
</dbReference>
<dbReference type="Proteomes" id="UP000245396">
    <property type="component" value="Unassembled WGS sequence"/>
</dbReference>
<protein>
    <submittedName>
        <fullName evidence="2">Uncharacterized protein</fullName>
    </submittedName>
</protein>
<sequence length="146" mass="15491">MPFSRSRGPGTPPQLPDYNFPPDGRTSLQERKLAAWALTIGARVPLDQPYETRRRRGLPDIDLSGAGPDPGYRSPLRRLLDGLGAIVLRMASRPTPVATVSAGTGEGVGIASCASYIGKAGHDSERGPGRTGDDKDDCARPLERAA</sequence>
<gene>
    <name evidence="2" type="ORF">C7441_12021</name>
</gene>
<dbReference type="OrthoDB" id="8096088at2"/>
<feature type="region of interest" description="Disordered" evidence="1">
    <location>
        <begin position="119"/>
        <end position="146"/>
    </location>
</feature>
<feature type="compositionally biased region" description="Basic and acidic residues" evidence="1">
    <location>
        <begin position="120"/>
        <end position="146"/>
    </location>
</feature>
<feature type="region of interest" description="Disordered" evidence="1">
    <location>
        <begin position="1"/>
        <end position="26"/>
    </location>
</feature>
<name>A0A316BQ78_PSESE</name>
<dbReference type="EMBL" id="QGGG01000020">
    <property type="protein sequence ID" value="PWJ75763.1"/>
    <property type="molecule type" value="Genomic_DNA"/>
</dbReference>
<comment type="caution">
    <text evidence="2">The sequence shown here is derived from an EMBL/GenBank/DDBJ whole genome shotgun (WGS) entry which is preliminary data.</text>
</comment>
<reference evidence="2 3" key="1">
    <citation type="submission" date="2018-05" db="EMBL/GenBank/DDBJ databases">
        <title>Genomic Encyclopedia of Type Strains, Phase IV (KMG-IV): sequencing the most valuable type-strain genomes for metagenomic binning, comparative biology and taxonomic classification.</title>
        <authorList>
            <person name="Goeker M."/>
        </authorList>
    </citation>
    <scope>NUCLEOTIDE SEQUENCE [LARGE SCALE GENOMIC DNA]</scope>
    <source>
        <strain evidence="2 3">DSM 6986</strain>
    </source>
</reference>
<organism evidence="2 3">
    <name type="scientific">Pseudaminobacter salicylatoxidans</name>
    <dbReference type="NCBI Taxonomy" id="93369"/>
    <lineage>
        <taxon>Bacteria</taxon>
        <taxon>Pseudomonadati</taxon>
        <taxon>Pseudomonadota</taxon>
        <taxon>Alphaproteobacteria</taxon>
        <taxon>Hyphomicrobiales</taxon>
        <taxon>Phyllobacteriaceae</taxon>
        <taxon>Pseudaminobacter</taxon>
    </lineage>
</organism>